<accession>A0AAV2KR70</accession>
<proteinExistence type="predicted"/>
<organism evidence="3 4">
    <name type="scientific">Knipowitschia caucasica</name>
    <name type="common">Caucasian dwarf goby</name>
    <name type="synonym">Pomatoschistus caucasicus</name>
    <dbReference type="NCBI Taxonomy" id="637954"/>
    <lineage>
        <taxon>Eukaryota</taxon>
        <taxon>Metazoa</taxon>
        <taxon>Chordata</taxon>
        <taxon>Craniata</taxon>
        <taxon>Vertebrata</taxon>
        <taxon>Euteleostomi</taxon>
        <taxon>Actinopterygii</taxon>
        <taxon>Neopterygii</taxon>
        <taxon>Teleostei</taxon>
        <taxon>Neoteleostei</taxon>
        <taxon>Acanthomorphata</taxon>
        <taxon>Gobiaria</taxon>
        <taxon>Gobiiformes</taxon>
        <taxon>Gobioidei</taxon>
        <taxon>Gobiidae</taxon>
        <taxon>Gobiinae</taxon>
        <taxon>Knipowitschia</taxon>
    </lineage>
</organism>
<feature type="region of interest" description="Disordered" evidence="1">
    <location>
        <begin position="32"/>
        <end position="91"/>
    </location>
</feature>
<feature type="chain" id="PRO_5043909569" description="Secreted protein" evidence="2">
    <location>
        <begin position="24"/>
        <end position="91"/>
    </location>
</feature>
<dbReference type="AlphaFoldDB" id="A0AAV2KR70"/>
<feature type="signal peptide" evidence="2">
    <location>
        <begin position="1"/>
        <end position="23"/>
    </location>
</feature>
<gene>
    <name evidence="3" type="ORF">KC01_LOCUS20643</name>
</gene>
<name>A0AAV2KR70_KNICA</name>
<dbReference type="Proteomes" id="UP001497482">
    <property type="component" value="Chromosome 19"/>
</dbReference>
<evidence type="ECO:0000256" key="2">
    <source>
        <dbReference type="SAM" id="SignalP"/>
    </source>
</evidence>
<evidence type="ECO:0000313" key="4">
    <source>
        <dbReference type="Proteomes" id="UP001497482"/>
    </source>
</evidence>
<feature type="compositionally biased region" description="Low complexity" evidence="1">
    <location>
        <begin position="50"/>
        <end position="60"/>
    </location>
</feature>
<feature type="compositionally biased region" description="Polar residues" evidence="1">
    <location>
        <begin position="61"/>
        <end position="74"/>
    </location>
</feature>
<reference evidence="3 4" key="1">
    <citation type="submission" date="2024-04" db="EMBL/GenBank/DDBJ databases">
        <authorList>
            <person name="Waldvogel A.-M."/>
            <person name="Schoenle A."/>
        </authorList>
    </citation>
    <scope>NUCLEOTIDE SEQUENCE [LARGE SCALE GENOMIC DNA]</scope>
</reference>
<evidence type="ECO:0000313" key="3">
    <source>
        <dbReference type="EMBL" id="CAL1591258.1"/>
    </source>
</evidence>
<sequence>MSSRLWLVVSACILSVGSAGAQGREVAMVSRDYKPVRGRRRSREGGGGASLSSISPSSGSDTALTLRNPTQVRALTQREPGRRRGDFWMFK</sequence>
<feature type="compositionally biased region" description="Basic and acidic residues" evidence="1">
    <location>
        <begin position="79"/>
        <end position="91"/>
    </location>
</feature>
<evidence type="ECO:0000256" key="1">
    <source>
        <dbReference type="SAM" id="MobiDB-lite"/>
    </source>
</evidence>
<keyword evidence="4" id="KW-1185">Reference proteome</keyword>
<evidence type="ECO:0008006" key="5">
    <source>
        <dbReference type="Google" id="ProtNLM"/>
    </source>
</evidence>
<protein>
    <recommendedName>
        <fullName evidence="5">Secreted protein</fullName>
    </recommendedName>
</protein>
<keyword evidence="2" id="KW-0732">Signal</keyword>
<dbReference type="EMBL" id="OZ035841">
    <property type="protein sequence ID" value="CAL1591258.1"/>
    <property type="molecule type" value="Genomic_DNA"/>
</dbReference>